<keyword evidence="9" id="KW-0472">Membrane</keyword>
<comment type="similarity">
    <text evidence="2 10">Belongs to the glycosyltransferase 31 family.</text>
</comment>
<evidence type="ECO:0000256" key="2">
    <source>
        <dbReference type="ARBA" id="ARBA00008661"/>
    </source>
</evidence>
<comment type="subcellular location">
    <subcellularLocation>
        <location evidence="1 10">Golgi apparatus membrane</location>
        <topology evidence="1 10">Single-pass type II membrane protein</topology>
    </subcellularLocation>
</comment>
<proteinExistence type="inferred from homology"/>
<evidence type="ECO:0000256" key="4">
    <source>
        <dbReference type="ARBA" id="ARBA00022679"/>
    </source>
</evidence>
<evidence type="ECO:0000313" key="11">
    <source>
        <dbReference type="EMBL" id="CAG5112558.1"/>
    </source>
</evidence>
<reference evidence="11 12" key="1">
    <citation type="submission" date="2021-04" db="EMBL/GenBank/DDBJ databases">
        <authorList>
            <person name="Bliznina A."/>
        </authorList>
    </citation>
    <scope>NUCLEOTIDE SEQUENCE [LARGE SCALE GENOMIC DNA]</scope>
</reference>
<dbReference type="Proteomes" id="UP001158576">
    <property type="component" value="Chromosome 2"/>
</dbReference>
<name>A0ABN7T6C9_OIKDI</name>
<keyword evidence="6" id="KW-0735">Signal-anchor</keyword>
<evidence type="ECO:0000256" key="10">
    <source>
        <dbReference type="RuleBase" id="RU363063"/>
    </source>
</evidence>
<dbReference type="PANTHER" id="PTHR11214">
    <property type="entry name" value="BETA-1,3-N-ACETYLGLUCOSAMINYLTRANSFERASE"/>
    <property type="match status" value="1"/>
</dbReference>
<evidence type="ECO:0000256" key="6">
    <source>
        <dbReference type="ARBA" id="ARBA00022968"/>
    </source>
</evidence>
<accession>A0ABN7T6C9</accession>
<dbReference type="EC" id="2.4.1.-" evidence="10"/>
<keyword evidence="7" id="KW-1133">Transmembrane helix</keyword>
<evidence type="ECO:0000256" key="3">
    <source>
        <dbReference type="ARBA" id="ARBA00022676"/>
    </source>
</evidence>
<keyword evidence="3 10" id="KW-0328">Glycosyltransferase</keyword>
<protein>
    <recommendedName>
        <fullName evidence="10">Hexosyltransferase</fullName>
        <ecNumber evidence="10">2.4.1.-</ecNumber>
    </recommendedName>
</protein>
<keyword evidence="8 10" id="KW-0333">Golgi apparatus</keyword>
<evidence type="ECO:0000256" key="5">
    <source>
        <dbReference type="ARBA" id="ARBA00022692"/>
    </source>
</evidence>
<evidence type="ECO:0000256" key="8">
    <source>
        <dbReference type="ARBA" id="ARBA00023034"/>
    </source>
</evidence>
<keyword evidence="4" id="KW-0808">Transferase</keyword>
<dbReference type="PANTHER" id="PTHR11214:SF314">
    <property type="entry name" value="HEXOSYLTRANSFERASE"/>
    <property type="match status" value="1"/>
</dbReference>
<keyword evidence="12" id="KW-1185">Reference proteome</keyword>
<gene>
    <name evidence="11" type="ORF">OKIOD_LOCUS15522</name>
</gene>
<evidence type="ECO:0000256" key="1">
    <source>
        <dbReference type="ARBA" id="ARBA00004323"/>
    </source>
</evidence>
<organism evidence="11 12">
    <name type="scientific">Oikopleura dioica</name>
    <name type="common">Tunicate</name>
    <dbReference type="NCBI Taxonomy" id="34765"/>
    <lineage>
        <taxon>Eukaryota</taxon>
        <taxon>Metazoa</taxon>
        <taxon>Chordata</taxon>
        <taxon>Tunicata</taxon>
        <taxon>Appendicularia</taxon>
        <taxon>Copelata</taxon>
        <taxon>Oikopleuridae</taxon>
        <taxon>Oikopleura</taxon>
    </lineage>
</organism>
<dbReference type="Gene3D" id="3.90.550.50">
    <property type="match status" value="1"/>
</dbReference>
<evidence type="ECO:0000256" key="9">
    <source>
        <dbReference type="ARBA" id="ARBA00023136"/>
    </source>
</evidence>
<evidence type="ECO:0000313" key="12">
    <source>
        <dbReference type="Proteomes" id="UP001158576"/>
    </source>
</evidence>
<keyword evidence="5" id="KW-0812">Transmembrane</keyword>
<dbReference type="InterPro" id="IPR002659">
    <property type="entry name" value="Glyco_trans_31"/>
</dbReference>
<dbReference type="Pfam" id="PF01762">
    <property type="entry name" value="Galactosyl_T"/>
    <property type="match status" value="1"/>
</dbReference>
<sequence>MLSTALERVFTGLTDIIILQKVTEFLEYEVLLREDFDFSCLGGSLLRSFHEGNSEIKFCPSSFAARGELIPESFEGLDLHQPVGKLLTGILRVRGDSTIEFSAADFVRVTVNDDFKAALSEMVPKKFLRPWRESGVQPRKLQKKDDTEEMKQDTLDYMFLITTARENFELRAFQRKVHFELGLDNSRILFLIGKGLYREDEQITRRIDEEKLLFQDIEEWNFIDSYETLPTKTLFRYHKASQKQAKWTIFQDDDVFINRDSLESALLNRNPNSEEIFCLDKLIKNGRAHRVGKNSLSRDQWPVGFLFPPFCSGPAYVLPRKARQKILDAAELNKNMIDHFPLEDVLFTGLLREAARIEGKELKLIEDVAFHFEMEKQMKLSQKLFLALRRKDKSTTLKEASDLTGYIG</sequence>
<evidence type="ECO:0000256" key="7">
    <source>
        <dbReference type="ARBA" id="ARBA00022989"/>
    </source>
</evidence>
<dbReference type="EMBL" id="OU015567">
    <property type="protein sequence ID" value="CAG5112558.1"/>
    <property type="molecule type" value="Genomic_DNA"/>
</dbReference>